<dbReference type="RefSeq" id="WP_257821082.1">
    <property type="nucleotide sequence ID" value="NZ_JABXYM010000001.1"/>
</dbReference>
<dbReference type="HAMAP" id="MF_00978">
    <property type="entry name" value="Bifunct_BirA"/>
    <property type="match status" value="1"/>
</dbReference>
<dbReference type="CDD" id="cd16442">
    <property type="entry name" value="BPL"/>
    <property type="match status" value="1"/>
</dbReference>
<dbReference type="InterPro" id="IPR003142">
    <property type="entry name" value="BPL_C"/>
</dbReference>
<evidence type="ECO:0000256" key="2">
    <source>
        <dbReference type="ARBA" id="ARBA00022741"/>
    </source>
</evidence>
<evidence type="ECO:0000313" key="8">
    <source>
        <dbReference type="Proteomes" id="UP001057753"/>
    </source>
</evidence>
<dbReference type="Gene3D" id="1.10.10.10">
    <property type="entry name" value="Winged helix-like DNA-binding domain superfamily/Winged helix DNA-binding domain"/>
    <property type="match status" value="1"/>
</dbReference>
<keyword evidence="5" id="KW-0678">Repressor</keyword>
<evidence type="ECO:0000256" key="5">
    <source>
        <dbReference type="HAMAP-Rule" id="MF_00978"/>
    </source>
</evidence>
<feature type="DNA-binding region" description="H-T-H motif" evidence="5">
    <location>
        <begin position="19"/>
        <end position="38"/>
    </location>
</feature>
<dbReference type="GO" id="GO:0003677">
    <property type="term" value="F:DNA binding"/>
    <property type="evidence" value="ECO:0007669"/>
    <property type="project" value="UniProtKB-UniRule"/>
</dbReference>
<name>A0A9Q4B186_SALAG</name>
<evidence type="ECO:0000259" key="6">
    <source>
        <dbReference type="PROSITE" id="PS51733"/>
    </source>
</evidence>
<organism evidence="7 8">
    <name type="scientific">Salipaludibacillus agaradhaerens</name>
    <name type="common">Bacillus agaradhaerens</name>
    <dbReference type="NCBI Taxonomy" id="76935"/>
    <lineage>
        <taxon>Bacteria</taxon>
        <taxon>Bacillati</taxon>
        <taxon>Bacillota</taxon>
        <taxon>Bacilli</taxon>
        <taxon>Bacillales</taxon>
        <taxon>Bacillaceae</taxon>
    </lineage>
</organism>
<dbReference type="GO" id="GO:0016740">
    <property type="term" value="F:transferase activity"/>
    <property type="evidence" value="ECO:0007669"/>
    <property type="project" value="UniProtKB-ARBA"/>
</dbReference>
<dbReference type="Pfam" id="PF08279">
    <property type="entry name" value="HTH_11"/>
    <property type="match status" value="1"/>
</dbReference>
<keyword evidence="4 5" id="KW-0092">Biotin</keyword>
<dbReference type="InterPro" id="IPR045864">
    <property type="entry name" value="aa-tRNA-synth_II/BPL/LPL"/>
</dbReference>
<sequence>MKGQVLKLLREHNTTFLSGEKMSQVIGCSRTAIWKHIDALRKEGYDIVASQNKGYQLRETYPMLSEHEILSYLPNDSLFTNVIFYRSINSTQMAAQKQVSDGMTHGTLVVADEQTNGKGRLGRTWHSEKDSGVWMSLIVKPDIAFEQAPQLTLLTAVSVTRAIEKLSKVNVTIKWPNDLLINGKKVCGILTEMQADTDRLLSVIIGIGLNVNHKQFSDPLTDIATSLFIETGKTYDRSQLIGGILDEFTKLYQLYLDDGFAIIKPLWEAHASSTGKKISARTATTVIEGIALGIDNEGVLLLEDEAGKVHKIYSADIDLH</sequence>
<dbReference type="InterPro" id="IPR013196">
    <property type="entry name" value="HTH_11"/>
</dbReference>
<feature type="binding site" evidence="5">
    <location>
        <position position="114"/>
    </location>
    <ligand>
        <name>biotin</name>
        <dbReference type="ChEBI" id="CHEBI:57586"/>
    </ligand>
</feature>
<dbReference type="EC" id="6.3.4.15" evidence="5"/>
<dbReference type="Gene3D" id="2.30.30.100">
    <property type="match status" value="1"/>
</dbReference>
<dbReference type="Pfam" id="PF03099">
    <property type="entry name" value="BPL_LplA_LipB"/>
    <property type="match status" value="1"/>
</dbReference>
<dbReference type="SUPFAM" id="SSF46785">
    <property type="entry name" value="Winged helix' DNA-binding domain"/>
    <property type="match status" value="1"/>
</dbReference>
<dbReference type="SUPFAM" id="SSF50037">
    <property type="entry name" value="C-terminal domain of transcriptional repressors"/>
    <property type="match status" value="1"/>
</dbReference>
<evidence type="ECO:0000256" key="3">
    <source>
        <dbReference type="ARBA" id="ARBA00022840"/>
    </source>
</evidence>
<dbReference type="Pfam" id="PF02237">
    <property type="entry name" value="BPL_C"/>
    <property type="match status" value="1"/>
</dbReference>
<comment type="caution">
    <text evidence="7">The sequence shown here is derived from an EMBL/GenBank/DDBJ whole genome shotgun (WGS) entry which is preliminary data.</text>
</comment>
<keyword evidence="5" id="KW-0805">Transcription regulation</keyword>
<dbReference type="InterPro" id="IPR004143">
    <property type="entry name" value="BPL_LPL_catalytic"/>
</dbReference>
<proteinExistence type="inferred from homology"/>
<dbReference type="NCBIfam" id="TIGR00121">
    <property type="entry name" value="birA_ligase"/>
    <property type="match status" value="1"/>
</dbReference>
<dbReference type="InterPro" id="IPR030855">
    <property type="entry name" value="Bifunct_BirA"/>
</dbReference>
<comment type="catalytic activity">
    <reaction evidence="5">
        <text>biotin + L-lysyl-[protein] + ATP = N(6)-biotinyl-L-lysyl-[protein] + AMP + diphosphate + H(+)</text>
        <dbReference type="Rhea" id="RHEA:11756"/>
        <dbReference type="Rhea" id="RHEA-COMP:9752"/>
        <dbReference type="Rhea" id="RHEA-COMP:10505"/>
        <dbReference type="ChEBI" id="CHEBI:15378"/>
        <dbReference type="ChEBI" id="CHEBI:29969"/>
        <dbReference type="ChEBI" id="CHEBI:30616"/>
        <dbReference type="ChEBI" id="CHEBI:33019"/>
        <dbReference type="ChEBI" id="CHEBI:57586"/>
        <dbReference type="ChEBI" id="CHEBI:83144"/>
        <dbReference type="ChEBI" id="CHEBI:456215"/>
        <dbReference type="EC" id="6.3.4.15"/>
    </reaction>
</comment>
<dbReference type="Proteomes" id="UP001057753">
    <property type="component" value="Unassembled WGS sequence"/>
</dbReference>
<feature type="domain" description="BPL/LPL catalytic" evidence="6">
    <location>
        <begin position="64"/>
        <end position="256"/>
    </location>
</feature>
<keyword evidence="8" id="KW-1185">Reference proteome</keyword>
<dbReference type="EMBL" id="JABXYM010000001">
    <property type="protein sequence ID" value="MCR6096487.1"/>
    <property type="molecule type" value="Genomic_DNA"/>
</dbReference>
<dbReference type="GO" id="GO:0005524">
    <property type="term" value="F:ATP binding"/>
    <property type="evidence" value="ECO:0007669"/>
    <property type="project" value="UniProtKB-UniRule"/>
</dbReference>
<dbReference type="SUPFAM" id="SSF55681">
    <property type="entry name" value="Class II aaRS and biotin synthetases"/>
    <property type="match status" value="1"/>
</dbReference>
<dbReference type="Gene3D" id="3.30.930.10">
    <property type="entry name" value="Bira Bifunctional Protein, Domain 2"/>
    <property type="match status" value="1"/>
</dbReference>
<accession>A0A9Q4B186</accession>
<dbReference type="PANTHER" id="PTHR12835:SF5">
    <property type="entry name" value="BIOTIN--PROTEIN LIGASE"/>
    <property type="match status" value="1"/>
</dbReference>
<dbReference type="GO" id="GO:0006355">
    <property type="term" value="P:regulation of DNA-templated transcription"/>
    <property type="evidence" value="ECO:0007669"/>
    <property type="project" value="UniProtKB-UniRule"/>
</dbReference>
<gene>
    <name evidence="5" type="primary">birA</name>
    <name evidence="7" type="ORF">HXA33_07965</name>
</gene>
<comment type="function">
    <text evidence="5">Acts both as a biotin--[acetyl-CoA-carboxylase] ligase and a repressor.</text>
</comment>
<evidence type="ECO:0000313" key="7">
    <source>
        <dbReference type="EMBL" id="MCR6096487.1"/>
    </source>
</evidence>
<dbReference type="InterPro" id="IPR008988">
    <property type="entry name" value="Transcriptional_repressor_C"/>
</dbReference>
<evidence type="ECO:0000256" key="1">
    <source>
        <dbReference type="ARBA" id="ARBA00022598"/>
    </source>
</evidence>
<keyword evidence="1 5" id="KW-0436">Ligase</keyword>
<dbReference type="AlphaFoldDB" id="A0A9Q4B186"/>
<feature type="binding site" evidence="5">
    <location>
        <position position="185"/>
    </location>
    <ligand>
        <name>biotin</name>
        <dbReference type="ChEBI" id="CHEBI:57586"/>
    </ligand>
</feature>
<protein>
    <recommendedName>
        <fullName evidence="5">Bifunctional ligase/repressor BirA</fullName>
    </recommendedName>
    <alternativeName>
        <fullName evidence="5">Biotin--[acetyl-CoA-carboxylase] ligase</fullName>
        <ecNumber evidence="5">6.3.4.15</ecNumber>
    </alternativeName>
    <alternativeName>
        <fullName evidence="5">Biotin--protein ligase</fullName>
    </alternativeName>
    <alternativeName>
        <fullName evidence="5">Biotin-[acetyl-CoA carboxylase] synthetase</fullName>
    </alternativeName>
</protein>
<reference evidence="7" key="1">
    <citation type="submission" date="2020-06" db="EMBL/GenBank/DDBJ databases">
        <title>Insight into the genomes of haloalkaliphilic bacilli from Kenyan soda lakes.</title>
        <authorList>
            <person name="Mwirichia R."/>
            <person name="Villamizar G.C."/>
            <person name="Poehlein A."/>
            <person name="Mugweru J."/>
            <person name="Kipnyargis A."/>
            <person name="Kiplimo D."/>
            <person name="Orwa P."/>
            <person name="Daniel R."/>
        </authorList>
    </citation>
    <scope>NUCLEOTIDE SEQUENCE</scope>
    <source>
        <strain evidence="7">B1096_S55</strain>
    </source>
</reference>
<keyword evidence="2 5" id="KW-0547">Nucleotide-binding</keyword>
<dbReference type="InterPro" id="IPR036388">
    <property type="entry name" value="WH-like_DNA-bd_sf"/>
</dbReference>
<dbReference type="InterPro" id="IPR004408">
    <property type="entry name" value="Biotin_CoA_COase_ligase"/>
</dbReference>
<dbReference type="InterPro" id="IPR036390">
    <property type="entry name" value="WH_DNA-bd_sf"/>
</dbReference>
<comment type="similarity">
    <text evidence="5">Belongs to the biotin--protein ligase family.</text>
</comment>
<keyword evidence="5" id="KW-0804">Transcription</keyword>
<dbReference type="GO" id="GO:0004077">
    <property type="term" value="F:biotin--[biotin carboxyl-carrier protein] ligase activity"/>
    <property type="evidence" value="ECO:0007669"/>
    <property type="project" value="UniProtKB-UniRule"/>
</dbReference>
<keyword evidence="3 5" id="KW-0067">ATP-binding</keyword>
<keyword evidence="5" id="KW-0238">DNA-binding</keyword>
<dbReference type="PROSITE" id="PS51733">
    <property type="entry name" value="BPL_LPL_CATALYTIC"/>
    <property type="match status" value="1"/>
</dbReference>
<dbReference type="GO" id="GO:0009249">
    <property type="term" value="P:protein lipoylation"/>
    <property type="evidence" value="ECO:0007669"/>
    <property type="project" value="UniProtKB-ARBA"/>
</dbReference>
<dbReference type="PANTHER" id="PTHR12835">
    <property type="entry name" value="BIOTIN PROTEIN LIGASE"/>
    <property type="match status" value="1"/>
</dbReference>
<comment type="caution">
    <text evidence="5">Lacks conserved residue(s) required for the propagation of feature annotation.</text>
</comment>
<evidence type="ECO:0000256" key="4">
    <source>
        <dbReference type="ARBA" id="ARBA00023267"/>
    </source>
</evidence>
<dbReference type="GO" id="GO:0005737">
    <property type="term" value="C:cytoplasm"/>
    <property type="evidence" value="ECO:0007669"/>
    <property type="project" value="TreeGrafter"/>
</dbReference>